<evidence type="ECO:0008006" key="3">
    <source>
        <dbReference type="Google" id="ProtNLM"/>
    </source>
</evidence>
<name>A0ABW3FWQ1_9PSEU</name>
<sequence length="181" mass="20254">MSIRRVLAVVLLAVVVLAAAAAGGLALRRLYPDAAPERTEQPAPDGPEPLITFRPDVLAHPDFPTVRWVLETYFNAINFRQYDTWKTTVVRAKWRELPEKTWRQAYSSTHDGDVVLQRIEPDPDGTLRVMLTFTSTQDPDKAPSSAPSPCLRWNVVWLLVPEDGAFKLDVGNTANSIFQPC</sequence>
<organism evidence="1 2">
    <name type="scientific">Saccharopolyspora rosea</name>
    <dbReference type="NCBI Taxonomy" id="524884"/>
    <lineage>
        <taxon>Bacteria</taxon>
        <taxon>Bacillati</taxon>
        <taxon>Actinomycetota</taxon>
        <taxon>Actinomycetes</taxon>
        <taxon>Pseudonocardiales</taxon>
        <taxon>Pseudonocardiaceae</taxon>
        <taxon>Saccharopolyspora</taxon>
    </lineage>
</organism>
<protein>
    <recommendedName>
        <fullName evidence="3">Secreted protein</fullName>
    </recommendedName>
</protein>
<dbReference type="RefSeq" id="WP_263249114.1">
    <property type="nucleotide sequence ID" value="NZ_BAABLT010000048.1"/>
</dbReference>
<accession>A0ABW3FWQ1</accession>
<gene>
    <name evidence="1" type="ORF">ACFQ16_15115</name>
</gene>
<keyword evidence="2" id="KW-1185">Reference proteome</keyword>
<dbReference type="EMBL" id="JBHTIW010000010">
    <property type="protein sequence ID" value="MFD0921074.1"/>
    <property type="molecule type" value="Genomic_DNA"/>
</dbReference>
<dbReference type="Proteomes" id="UP001597018">
    <property type="component" value="Unassembled WGS sequence"/>
</dbReference>
<evidence type="ECO:0000313" key="1">
    <source>
        <dbReference type="EMBL" id="MFD0921074.1"/>
    </source>
</evidence>
<proteinExistence type="predicted"/>
<evidence type="ECO:0000313" key="2">
    <source>
        <dbReference type="Proteomes" id="UP001597018"/>
    </source>
</evidence>
<comment type="caution">
    <text evidence="1">The sequence shown here is derived from an EMBL/GenBank/DDBJ whole genome shotgun (WGS) entry which is preliminary data.</text>
</comment>
<reference evidence="2" key="1">
    <citation type="journal article" date="2019" name="Int. J. Syst. Evol. Microbiol.">
        <title>The Global Catalogue of Microorganisms (GCM) 10K type strain sequencing project: providing services to taxonomists for standard genome sequencing and annotation.</title>
        <authorList>
            <consortium name="The Broad Institute Genomics Platform"/>
            <consortium name="The Broad Institute Genome Sequencing Center for Infectious Disease"/>
            <person name="Wu L."/>
            <person name="Ma J."/>
        </authorList>
    </citation>
    <scope>NUCLEOTIDE SEQUENCE [LARGE SCALE GENOMIC DNA]</scope>
    <source>
        <strain evidence="2">CCUG 56401</strain>
    </source>
</reference>